<comment type="caution">
    <text evidence="1">The sequence shown here is derived from an EMBL/GenBank/DDBJ whole genome shotgun (WGS) entry which is preliminary data.</text>
</comment>
<proteinExistence type="predicted"/>
<organism evidence="1 2">
    <name type="scientific">Fodinibius salsisoli</name>
    <dbReference type="NCBI Taxonomy" id="2820877"/>
    <lineage>
        <taxon>Bacteria</taxon>
        <taxon>Pseudomonadati</taxon>
        <taxon>Balneolota</taxon>
        <taxon>Balneolia</taxon>
        <taxon>Balneolales</taxon>
        <taxon>Balneolaceae</taxon>
        <taxon>Fodinibius</taxon>
    </lineage>
</organism>
<evidence type="ECO:0000313" key="1">
    <source>
        <dbReference type="EMBL" id="MCW9708163.1"/>
    </source>
</evidence>
<dbReference type="RefSeq" id="WP_265766949.1">
    <property type="nucleotide sequence ID" value="NZ_JAGGJA010000010.1"/>
</dbReference>
<reference evidence="1 2" key="1">
    <citation type="submission" date="2021-03" db="EMBL/GenBank/DDBJ databases">
        <title>Aliifodinibius sp. nov., a new bacterium isolated from saline soil.</title>
        <authorList>
            <person name="Galisteo C."/>
            <person name="De La Haba R."/>
            <person name="Sanchez-Porro C."/>
            <person name="Ventosa A."/>
        </authorList>
    </citation>
    <scope>NUCLEOTIDE SEQUENCE [LARGE SCALE GENOMIC DNA]</scope>
    <source>
        <strain evidence="1 2">1BSP15-2V2</strain>
    </source>
</reference>
<protein>
    <submittedName>
        <fullName evidence="1">Baseplate J/gp47 family protein</fullName>
    </submittedName>
</protein>
<accession>A0ABT3PQN4</accession>
<dbReference type="EMBL" id="JAGGJA010000010">
    <property type="protein sequence ID" value="MCW9708163.1"/>
    <property type="molecule type" value="Genomic_DNA"/>
</dbReference>
<sequence>MAERNCTYQNPLVRDGVSQKKRTPEALDPDYVKVDERTLADLLRFVNHYAELLQYYGPGDSPQGDWQPFFERDMTSIIVLLTEENPDQYIDCMDAMQREIEEDGASYQEVRKAFKTLFDLIATLAVEIDRWFRESIEGYQFHAHLRRLITADLRPALHKTIAYYKGALVGTDLVDESYEYSMEGGLSLISLPELKDQSLHSIWIDPAVEGAEEMSWQAFYEDTIASDSSIYEADSGTVQARVREGLPEVEDLILTFISALQTTRQQVPEFVEDALERFSAHEPHMGLLVTFFRLFRHAQDQMNTLTRRHLDFYYERVLQLARNKAVPDQVHLIIELAKHVDGHKIDEGTLFKAGKDQAGKEVLYRATEDVVLNKATVEQLKSIYIDGTDDFRIYDKPVANSQDGLGTELENPAEGWKVFGESQSTESEDVEREYLSEAEATMQFSSVGFALSSPVLELAEGRRIITIKINTASGVEAPKLDEGIEYSDLLKVYATGPEGWVNLQEFDVTPTIKRVGSTYTIKFTVVPAAPAIAAYNREVHGLGYETSNPILKVTLANRREAHTYAYGFLKETQVDTINLSASVQGVKQLVLQNELGTLDPAKPFQPFGPSPAKGAAFYIGSREVFAKNLDSLSVRVRWHDYPNERLENYYNYNSQGNMIDPKYEEGISNDEFKAKVEILENGSWSNAGEVIDLFPNKFPGESEEGGYYLIGSSEKGSPKFSIGWESYAEEFSAYDVSLNRGFIRVLLDAPESAFGHSFYPRLLMKQLQDKDEDEVPVEPYTPKIKSIELDYSAHVTFNSTDESAGTSADQLYHIYPFGTLKVYEGKGTQEGISLLPQFKHAGEAGGDISHTGEFYIGISGLQPPQQISLLVKVAEGSGDPLLIPPDIHWFYLSEEGWKLFEPEDIVKDETNGLLDSGILRFSIPNDATTDTKILPGNQHWIKAAVSKNAAALCKVIDIKAQALAASFMDQENDPGFLDNALPASTIGKLKVKEAAVKKIEQPYASEGGKVAERDAEYYRRVNERLRHKDRGISVWDYERLILQQFPSVYKAKCINHSTYGLTCGGNTMDAEFAPGYVTVIVIPDLRNKNAFNLLEPRVSLNLLEEIKCYLKKKISVFAAQRLKVMNPLFEQVKVSFYVEFISGTDEGFYRKKLLQEITAFLSPWAFQEGEEISFGGSIHKSVILNFIEERSYVDFITDFRMDHYVKGSLKAKDVNQITASEARSVLASYHKHTINNVSSCVS</sequence>
<keyword evidence="2" id="KW-1185">Reference proteome</keyword>
<evidence type="ECO:0000313" key="2">
    <source>
        <dbReference type="Proteomes" id="UP001207918"/>
    </source>
</evidence>
<dbReference type="Proteomes" id="UP001207918">
    <property type="component" value="Unassembled WGS sequence"/>
</dbReference>
<gene>
    <name evidence="1" type="ORF">J6I44_14960</name>
</gene>
<name>A0ABT3PQN4_9BACT</name>